<dbReference type="PANTHER" id="PTHR40469:SF2">
    <property type="entry name" value="GALACTOSE-BINDING DOMAIN-LIKE SUPERFAMILY PROTEIN"/>
    <property type="match status" value="1"/>
</dbReference>
<reference evidence="2 3" key="1">
    <citation type="submission" date="2020-08" db="EMBL/GenBank/DDBJ databases">
        <title>Genomic Encyclopedia of Type Strains, Phase III (KMG-III): the genomes of soil and plant-associated and newly described type strains.</title>
        <authorList>
            <person name="Whitman W."/>
        </authorList>
    </citation>
    <scope>NUCLEOTIDE SEQUENCE [LARGE SCALE GENOMIC DNA]</scope>
    <source>
        <strain evidence="2 3">CECT 8654</strain>
    </source>
</reference>
<dbReference type="InterPro" id="IPR029010">
    <property type="entry name" value="ThuA-like"/>
</dbReference>
<feature type="domain" description="ThuA-like" evidence="1">
    <location>
        <begin position="53"/>
        <end position="279"/>
    </location>
</feature>
<evidence type="ECO:0000313" key="2">
    <source>
        <dbReference type="EMBL" id="MBB3047924.1"/>
    </source>
</evidence>
<sequence length="284" mass="32343">MKNWLKPVLLSFLVLLIALLGYGYYQLKANGIIPRKIYETEAPVVSVFDKPAILVFTKTNGFIHKDAIPVAKQVLGELIVAEGWIVYQTDNGAIHTPELLEKFDAIVWNNVSGDVLTADQREALKQWIENGGGWLGIHASGGDFSYEWDWYVDTLIGAQFIGHTMDPQFQDADVMVADKTVELTSHLPDPWSVKQEEWYAFDQNVREKGYEILLTLDESSYITQGETWIGNDRMPGEHPIAWRHKLGQGRVLYSAIGHQPHTYKVPEYQTFLTKALHWVRGEQQ</sequence>
<evidence type="ECO:0000313" key="3">
    <source>
        <dbReference type="Proteomes" id="UP000537130"/>
    </source>
</evidence>
<dbReference type="InterPro" id="IPR029062">
    <property type="entry name" value="Class_I_gatase-like"/>
</dbReference>
<name>A0A7W4W6P2_9GAMM</name>
<dbReference type="Gene3D" id="3.40.50.880">
    <property type="match status" value="1"/>
</dbReference>
<dbReference type="RefSeq" id="WP_183410675.1">
    <property type="nucleotide sequence ID" value="NZ_JACHWY010000002.1"/>
</dbReference>
<comment type="caution">
    <text evidence="2">The sequence shown here is derived from an EMBL/GenBank/DDBJ whole genome shotgun (WGS) entry which is preliminary data.</text>
</comment>
<dbReference type="AlphaFoldDB" id="A0A7W4W6P2"/>
<evidence type="ECO:0000259" key="1">
    <source>
        <dbReference type="Pfam" id="PF06283"/>
    </source>
</evidence>
<dbReference type="PANTHER" id="PTHR40469">
    <property type="entry name" value="SECRETED GLYCOSYL HYDROLASE"/>
    <property type="match status" value="1"/>
</dbReference>
<proteinExistence type="predicted"/>
<gene>
    <name evidence="2" type="ORF">FHR99_002190</name>
</gene>
<accession>A0A7W4W6P2</accession>
<protein>
    <recommendedName>
        <fullName evidence="1">ThuA-like domain-containing protein</fullName>
    </recommendedName>
</protein>
<dbReference type="EMBL" id="JACHWY010000002">
    <property type="protein sequence ID" value="MBB3047924.1"/>
    <property type="molecule type" value="Genomic_DNA"/>
</dbReference>
<dbReference type="SUPFAM" id="SSF52317">
    <property type="entry name" value="Class I glutamine amidotransferase-like"/>
    <property type="match status" value="1"/>
</dbReference>
<dbReference type="Proteomes" id="UP000537130">
    <property type="component" value="Unassembled WGS sequence"/>
</dbReference>
<organism evidence="2 3">
    <name type="scientific">Litorivivens lipolytica</name>
    <dbReference type="NCBI Taxonomy" id="1524264"/>
    <lineage>
        <taxon>Bacteria</taxon>
        <taxon>Pseudomonadati</taxon>
        <taxon>Pseudomonadota</taxon>
        <taxon>Gammaproteobacteria</taxon>
        <taxon>Litorivivens</taxon>
    </lineage>
</organism>
<dbReference type="Pfam" id="PF06283">
    <property type="entry name" value="ThuA"/>
    <property type="match status" value="1"/>
</dbReference>
<keyword evidence="3" id="KW-1185">Reference proteome</keyword>